<evidence type="ECO:0000256" key="4">
    <source>
        <dbReference type="ARBA" id="ARBA00023163"/>
    </source>
</evidence>
<feature type="region of interest" description="Disordered" evidence="6">
    <location>
        <begin position="868"/>
        <end position="960"/>
    </location>
</feature>
<feature type="region of interest" description="Disordered" evidence="6">
    <location>
        <begin position="233"/>
        <end position="252"/>
    </location>
</feature>
<dbReference type="Gene3D" id="4.10.280.10">
    <property type="entry name" value="Helix-loop-helix DNA-binding domain"/>
    <property type="match status" value="1"/>
</dbReference>
<feature type="domain" description="BHLH" evidence="7">
    <location>
        <begin position="49"/>
        <end position="98"/>
    </location>
</feature>
<dbReference type="EMBL" id="NCVQ01000005">
    <property type="protein sequence ID" value="PWZ25800.1"/>
    <property type="molecule type" value="Genomic_DNA"/>
</dbReference>
<keyword evidence="5" id="KW-0539">Nucleus</keyword>
<dbReference type="SUPFAM" id="SSF47459">
    <property type="entry name" value="HLH, helix-loop-helix DNA-binding domain"/>
    <property type="match status" value="1"/>
</dbReference>
<keyword evidence="2" id="KW-0805">Transcription regulation</keyword>
<proteinExistence type="inferred from homology"/>
<dbReference type="PANTHER" id="PTHR46951">
    <property type="entry name" value="BED-TYPE DOMAIN-CONTAINING PROTEIN"/>
    <property type="match status" value="1"/>
</dbReference>
<dbReference type="Pfam" id="PF00010">
    <property type="entry name" value="HLH"/>
    <property type="match status" value="1"/>
</dbReference>
<keyword evidence="4" id="KW-0804">Transcription</keyword>
<dbReference type="FunFam" id="4.10.280.10:FF:000053">
    <property type="entry name" value="BHLH transcription factor"/>
    <property type="match status" value="1"/>
</dbReference>
<dbReference type="PANTHER" id="PTHR46951:SF2">
    <property type="entry name" value="BED-TYPE DOMAIN-CONTAINING PROTEIN"/>
    <property type="match status" value="1"/>
</dbReference>
<dbReference type="GO" id="GO:0046983">
    <property type="term" value="F:protein dimerization activity"/>
    <property type="evidence" value="ECO:0007669"/>
    <property type="project" value="InterPro"/>
</dbReference>
<evidence type="ECO:0000256" key="3">
    <source>
        <dbReference type="ARBA" id="ARBA00023125"/>
    </source>
</evidence>
<dbReference type="GO" id="GO:0003677">
    <property type="term" value="F:DNA binding"/>
    <property type="evidence" value="ECO:0007669"/>
    <property type="project" value="UniProtKB-KW"/>
</dbReference>
<dbReference type="SMART" id="SM00353">
    <property type="entry name" value="HLH"/>
    <property type="match status" value="1"/>
</dbReference>
<sequence>MRKQHEAAAEHVDEELGAMKEMMYRIAAMQPVDIDPATVKKPRRRNVRISEDPQSVVARHRRERISERVRVLQRLVPGGTKMDTASMLDEAIRYIKFLKRQVQELQHPAPAAAGAGAGPSVSAVGGLPLIDWAGLGTSWTASSRIGGRLRGPAPRTRRGAGLLRGRLAELVHGEYKVTASHLALNSSISHPALNSSFSRSVKVELGSGTDHNFIDMQDWVRREEWREQRDVEEQWEVGGRDEQGDCHRKGKSVIGASSSDVAGMSTMPENTVEVVTQNGRRVKLKGGIESPWSHGEPYGNGFSCNYCTSRIKGGGATRLREHLGGLPGNVAACINVPLNVKAIMTDQVAIRRIRRRRNNDLRHYVEREVRESNKGLGTSSKARIPLDEEGQIQMALKESLREYDEERFYRSPSGSRSASCSANQQTRLDRFYRSPSISQGPFDIDLAHSRAQAQPRVDIMLRGGSRDKLGKALAKWFHANDIPGRKADCPYFRSAIKLAQECGQGVHIPSGKDLDGKFLDMNYEDMEAHMAKFKDDWKEYGVTVMCDSWTDISRFSEVSQVVDDAKRICRFFYNHNRLHAMMREKIGGELIRWNATRFGTVFIFLQSFWDRQDKFMQWMVSDDWKNNAWKDEADHAFTYDCLLNRRWWSDMELVLNAVTPIYTVLRYADQQKNATIAGFLPKIMTAMAQIRGNLSKEKDLLDRIVGVIKKRLKYMVDDTLIVAAGALDPKTLYMTKLSRKSSTRHAVTLALKKLASSSKIASAAIEQYAFFCEKRGLFAGEEAERSATNGRMSAGNPIMDWLCNSRSESTPILDEYDDNELESPIPSRVLMDELGMDVEVTALKRKLDFNTREGKKKRKAGLVDIEEEIEDDVESDSSDGSPINVELCDSSSDDDGTGDEFGDEWEFRGPSGGGACEVGPSGGGACDVGPSGDGSRDGAMHEQAAPNPPLRPRSTRLKKVPVKELYKI</sequence>
<dbReference type="InterPro" id="IPR012337">
    <property type="entry name" value="RNaseH-like_sf"/>
</dbReference>
<comment type="similarity">
    <text evidence="1">Belongs to the bHLH protein family.</text>
</comment>
<keyword evidence="3" id="KW-0238">DNA-binding</keyword>
<comment type="caution">
    <text evidence="8">The sequence shown here is derived from an EMBL/GenBank/DDBJ whole genome shotgun (WGS) entry which is preliminary data.</text>
</comment>
<evidence type="ECO:0000256" key="1">
    <source>
        <dbReference type="ARBA" id="ARBA00005510"/>
    </source>
</evidence>
<feature type="compositionally biased region" description="Basic and acidic residues" evidence="6">
    <location>
        <begin position="233"/>
        <end position="247"/>
    </location>
</feature>
<dbReference type="InterPro" id="IPR003903">
    <property type="entry name" value="UIM_dom"/>
</dbReference>
<dbReference type="CDD" id="cd11454">
    <property type="entry name" value="bHLH_AtIND_like"/>
    <property type="match status" value="1"/>
</dbReference>
<name>A0A3L6EY67_MAIZE</name>
<dbReference type="Proteomes" id="UP000251960">
    <property type="component" value="Chromosome 4"/>
</dbReference>
<evidence type="ECO:0000256" key="2">
    <source>
        <dbReference type="ARBA" id="ARBA00023015"/>
    </source>
</evidence>
<feature type="compositionally biased region" description="Acidic residues" evidence="6">
    <location>
        <begin position="891"/>
        <end position="904"/>
    </location>
</feature>
<dbReference type="AlphaFoldDB" id="A0A3L6EY67"/>
<organism evidence="8">
    <name type="scientific">Zea mays</name>
    <name type="common">Maize</name>
    <dbReference type="NCBI Taxonomy" id="4577"/>
    <lineage>
        <taxon>Eukaryota</taxon>
        <taxon>Viridiplantae</taxon>
        <taxon>Streptophyta</taxon>
        <taxon>Embryophyta</taxon>
        <taxon>Tracheophyta</taxon>
        <taxon>Spermatophyta</taxon>
        <taxon>Magnoliopsida</taxon>
        <taxon>Liliopsida</taxon>
        <taxon>Poales</taxon>
        <taxon>Poaceae</taxon>
        <taxon>PACMAD clade</taxon>
        <taxon>Panicoideae</taxon>
        <taxon>Andropogonodae</taxon>
        <taxon>Andropogoneae</taxon>
        <taxon>Tripsacinae</taxon>
        <taxon>Zea</taxon>
    </lineage>
</organism>
<dbReference type="SUPFAM" id="SSF53098">
    <property type="entry name" value="Ribonuclease H-like"/>
    <property type="match status" value="1"/>
</dbReference>
<dbReference type="InterPro" id="IPR036638">
    <property type="entry name" value="HLH_DNA-bd_sf"/>
</dbReference>
<dbReference type="PROSITE" id="PS50888">
    <property type="entry name" value="BHLH"/>
    <property type="match status" value="1"/>
</dbReference>
<evidence type="ECO:0000256" key="6">
    <source>
        <dbReference type="SAM" id="MobiDB-lite"/>
    </source>
</evidence>
<feature type="compositionally biased region" description="Acidic residues" evidence="6">
    <location>
        <begin position="868"/>
        <end position="877"/>
    </location>
</feature>
<gene>
    <name evidence="8" type="primary">HEC3_5</name>
    <name evidence="8" type="ORF">Zm00014a_032927</name>
</gene>
<protein>
    <submittedName>
        <fullName evidence="8">Transcription factor HEC3</fullName>
    </submittedName>
</protein>
<evidence type="ECO:0000256" key="5">
    <source>
        <dbReference type="ARBA" id="ARBA00023242"/>
    </source>
</evidence>
<evidence type="ECO:0000259" key="7">
    <source>
        <dbReference type="PROSITE" id="PS50888"/>
    </source>
</evidence>
<dbReference type="InterPro" id="IPR011598">
    <property type="entry name" value="bHLH_dom"/>
</dbReference>
<evidence type="ECO:0000313" key="8">
    <source>
        <dbReference type="EMBL" id="PWZ25800.1"/>
    </source>
</evidence>
<feature type="compositionally biased region" description="Gly residues" evidence="6">
    <location>
        <begin position="910"/>
        <end position="926"/>
    </location>
</feature>
<accession>A0A3L6EY67</accession>
<reference evidence="8" key="1">
    <citation type="journal article" date="2018" name="Nat. Genet.">
        <title>Extensive intraspecific gene order and gene structural variations between Mo17 and other maize genomes.</title>
        <authorList>
            <person name="Sun S."/>
            <person name="Zhou Y."/>
            <person name="Chen J."/>
            <person name="Shi J."/>
            <person name="Zhao H."/>
            <person name="Zhao H."/>
            <person name="Song W."/>
            <person name="Zhang M."/>
            <person name="Cui Y."/>
            <person name="Dong X."/>
            <person name="Liu H."/>
            <person name="Ma X."/>
            <person name="Jiao Y."/>
            <person name="Wang B."/>
            <person name="Wei X."/>
            <person name="Stein J.C."/>
            <person name="Glaubitz J.C."/>
            <person name="Lu F."/>
            <person name="Yu G."/>
            <person name="Liang C."/>
            <person name="Fengler K."/>
            <person name="Li B."/>
            <person name="Rafalski A."/>
            <person name="Schnable P.S."/>
            <person name="Ware D.H."/>
            <person name="Buckler E.S."/>
            <person name="Lai J."/>
        </authorList>
    </citation>
    <scope>NUCLEOTIDE SEQUENCE [LARGE SCALE GENOMIC DNA]</scope>
    <source>
        <tissue evidence="8">Seedling</tissue>
    </source>
</reference>
<dbReference type="PROSITE" id="PS50330">
    <property type="entry name" value="UIM"/>
    <property type="match status" value="1"/>
</dbReference>
<dbReference type="ExpressionAtlas" id="A0A3L6EY67">
    <property type="expression patterns" value="baseline and differential"/>
</dbReference>